<feature type="chain" id="PRO_5017930465" evidence="3">
    <location>
        <begin position="23"/>
        <end position="547"/>
    </location>
</feature>
<dbReference type="Pfam" id="PF07731">
    <property type="entry name" value="Cu-oxidase_2"/>
    <property type="match status" value="1"/>
</dbReference>
<feature type="signal peptide" evidence="3">
    <location>
        <begin position="1"/>
        <end position="22"/>
    </location>
</feature>
<evidence type="ECO:0000259" key="4">
    <source>
        <dbReference type="Pfam" id="PF07731"/>
    </source>
</evidence>
<dbReference type="CDD" id="cd13889">
    <property type="entry name" value="CuRO_3_BOD"/>
    <property type="match status" value="1"/>
</dbReference>
<keyword evidence="3" id="KW-0732">Signal</keyword>
<gene>
    <name evidence="6" type="ORF">GMOD_00000447</name>
</gene>
<dbReference type="Pfam" id="PF07732">
    <property type="entry name" value="Cu-oxidase_3"/>
    <property type="match status" value="1"/>
</dbReference>
<evidence type="ECO:0000313" key="6">
    <source>
        <dbReference type="EMBL" id="RMZ70364.1"/>
    </source>
</evidence>
<organism evidence="6 7">
    <name type="scientific">Pyrenophora seminiperda CCB06</name>
    <dbReference type="NCBI Taxonomy" id="1302712"/>
    <lineage>
        <taxon>Eukaryota</taxon>
        <taxon>Fungi</taxon>
        <taxon>Dikarya</taxon>
        <taxon>Ascomycota</taxon>
        <taxon>Pezizomycotina</taxon>
        <taxon>Dothideomycetes</taxon>
        <taxon>Pleosporomycetidae</taxon>
        <taxon>Pleosporales</taxon>
        <taxon>Pleosporineae</taxon>
        <taxon>Pleosporaceae</taxon>
        <taxon>Pyrenophora</taxon>
    </lineage>
</organism>
<proteinExistence type="inferred from homology"/>
<reference evidence="6 7" key="1">
    <citation type="journal article" date="2014" name="PLoS ONE">
        <title>De novo Genome Assembly of the Fungal Plant Pathogen Pyrenophora semeniperda.</title>
        <authorList>
            <person name="Soliai M.M."/>
            <person name="Meyer S.E."/>
            <person name="Udall J.A."/>
            <person name="Elzinga D.E."/>
            <person name="Hermansen R.A."/>
            <person name="Bodily P.M."/>
            <person name="Hart A.A."/>
            <person name="Coleman C.E."/>
        </authorList>
    </citation>
    <scope>NUCLEOTIDE SEQUENCE [LARGE SCALE GENOMIC DNA]</scope>
    <source>
        <strain evidence="6 7">CCB06</strain>
        <tissue evidence="6">Mycelium</tissue>
    </source>
</reference>
<accession>A0A3M7M7J5</accession>
<dbReference type="InterPro" id="IPR045087">
    <property type="entry name" value="Cu-oxidase_fam"/>
</dbReference>
<dbReference type="SUPFAM" id="SSF49503">
    <property type="entry name" value="Cupredoxins"/>
    <property type="match status" value="2"/>
</dbReference>
<dbReference type="GO" id="GO:0005507">
    <property type="term" value="F:copper ion binding"/>
    <property type="evidence" value="ECO:0007669"/>
    <property type="project" value="InterPro"/>
</dbReference>
<evidence type="ECO:0000313" key="7">
    <source>
        <dbReference type="Proteomes" id="UP000265663"/>
    </source>
</evidence>
<dbReference type="InterPro" id="IPR011706">
    <property type="entry name" value="Cu-oxidase_C"/>
</dbReference>
<evidence type="ECO:0000259" key="5">
    <source>
        <dbReference type="Pfam" id="PF07732"/>
    </source>
</evidence>
<dbReference type="PANTHER" id="PTHR48267">
    <property type="entry name" value="CUPREDOXIN SUPERFAMILY PROTEIN"/>
    <property type="match status" value="1"/>
</dbReference>
<keyword evidence="2" id="KW-0186">Copper</keyword>
<dbReference type="OrthoDB" id="262547at2759"/>
<dbReference type="EMBL" id="KE747824">
    <property type="protein sequence ID" value="RMZ70364.1"/>
    <property type="molecule type" value="Genomic_DNA"/>
</dbReference>
<dbReference type="Proteomes" id="UP000265663">
    <property type="component" value="Unassembled WGS sequence"/>
</dbReference>
<dbReference type="InterPro" id="IPR008972">
    <property type="entry name" value="Cupredoxin"/>
</dbReference>
<dbReference type="GO" id="GO:0016491">
    <property type="term" value="F:oxidoreductase activity"/>
    <property type="evidence" value="ECO:0007669"/>
    <property type="project" value="InterPro"/>
</dbReference>
<comment type="similarity">
    <text evidence="1">Belongs to the multicopper oxidase family.</text>
</comment>
<evidence type="ECO:0000256" key="3">
    <source>
        <dbReference type="SAM" id="SignalP"/>
    </source>
</evidence>
<name>A0A3M7M7J5_9PLEO</name>
<dbReference type="InterPro" id="IPR011707">
    <property type="entry name" value="Cu-oxidase-like_N"/>
</dbReference>
<evidence type="ECO:0000256" key="1">
    <source>
        <dbReference type="ARBA" id="ARBA00010609"/>
    </source>
</evidence>
<dbReference type="CDD" id="cd13866">
    <property type="entry name" value="CuRO_2_BOD"/>
    <property type="match status" value="1"/>
</dbReference>
<dbReference type="AlphaFoldDB" id="A0A3M7M7J5"/>
<dbReference type="PANTHER" id="PTHR48267:SF1">
    <property type="entry name" value="BILIRUBIN OXIDASE"/>
    <property type="match status" value="1"/>
</dbReference>
<evidence type="ECO:0000256" key="2">
    <source>
        <dbReference type="ARBA" id="ARBA00023008"/>
    </source>
</evidence>
<protein>
    <submittedName>
        <fullName evidence="6">Bilirubin oxidase</fullName>
    </submittedName>
</protein>
<feature type="domain" description="Plastocyanin-like" evidence="5">
    <location>
        <begin position="114"/>
        <end position="181"/>
    </location>
</feature>
<feature type="domain" description="Plastocyanin-like" evidence="4">
    <location>
        <begin position="396"/>
        <end position="488"/>
    </location>
</feature>
<dbReference type="Gene3D" id="2.60.40.420">
    <property type="entry name" value="Cupredoxins - blue copper proteins"/>
    <property type="match status" value="3"/>
</dbReference>
<sequence length="547" mass="62437">MFFSTVTRLSVLLSCLLISSHAAPFPPDTLPPNNQTSKWVSPVYKWIFENPLPIPPVKTPKFTYTNNDTGAVIDYYEVEVTAIEKQVYPDLPPTDLYAYDGVQPGPTFMMQRGRLHVHGQYNRAPFDGWAADYALPGQYKDYYYPNAQNARTIWYHDHTEYQTAKNVYRGLDGFYIISDEEEQALNLPAGDYDIPLSLSAKRYATDGSLIDEDGEHIGLWGDVIQVNGQPWPFLNVEPRKYRFRVLNGAVSRAFNLFIIEDNCNKTIDFDIIASDGGLFSHPVNADHFALSNGERYEIIFDFASYAGKNLTMLNERGMAGNLDFAATDRVMRFVVGDQMTNSTNNGDIPQDLRYIPPAPVTNVTKNFTFSRIDGEWVINGVGWVDIENRILTRPVLGEDEIWELRHGGGNASHPVHIHLVDFQVLSREGGRNMVLPYEAAGMKDVVWIAPGEVVRVVARYAPWKGVYMFHCHNLIHEDHDMLTAFNVTQLDKWGYDNTTIFIDPMEPRFRPKDVNTEDYTEEAIEKKLDWFYSLDAYNQTSEWETNS</sequence>
<keyword evidence="7" id="KW-1185">Reference proteome</keyword>